<feature type="compositionally biased region" description="Low complexity" evidence="10">
    <location>
        <begin position="429"/>
        <end position="448"/>
    </location>
</feature>
<dbReference type="GO" id="GO:0000978">
    <property type="term" value="F:RNA polymerase II cis-regulatory region sequence-specific DNA binding"/>
    <property type="evidence" value="ECO:0007669"/>
    <property type="project" value="TreeGrafter"/>
</dbReference>
<evidence type="ECO:0000259" key="11">
    <source>
        <dbReference type="PROSITE" id="PS51030"/>
    </source>
</evidence>
<evidence type="ECO:0000256" key="3">
    <source>
        <dbReference type="ARBA" id="ARBA00022771"/>
    </source>
</evidence>
<feature type="region of interest" description="Disordered" evidence="10">
    <location>
        <begin position="1029"/>
        <end position="1048"/>
    </location>
</feature>
<feature type="region of interest" description="Disordered" evidence="10">
    <location>
        <begin position="366"/>
        <end position="385"/>
    </location>
</feature>
<feature type="region of interest" description="Disordered" evidence="10">
    <location>
        <begin position="889"/>
        <end position="1020"/>
    </location>
</feature>
<keyword evidence="9" id="KW-0539">Nucleus</keyword>
<dbReference type="SMART" id="SM00399">
    <property type="entry name" value="ZnF_C4"/>
    <property type="match status" value="1"/>
</dbReference>
<feature type="compositionally biased region" description="Basic and acidic residues" evidence="10">
    <location>
        <begin position="547"/>
        <end position="566"/>
    </location>
</feature>
<dbReference type="Gene3D" id="1.10.565.10">
    <property type="entry name" value="Retinoid X Receptor"/>
    <property type="match status" value="1"/>
</dbReference>
<dbReference type="GO" id="GO:0045944">
    <property type="term" value="P:positive regulation of transcription by RNA polymerase II"/>
    <property type="evidence" value="ECO:0007669"/>
    <property type="project" value="TreeGrafter"/>
</dbReference>
<dbReference type="PROSITE" id="PS00031">
    <property type="entry name" value="NUCLEAR_REC_DBD_1"/>
    <property type="match status" value="1"/>
</dbReference>
<dbReference type="SMART" id="SM00430">
    <property type="entry name" value="HOLI"/>
    <property type="match status" value="1"/>
</dbReference>
<dbReference type="EMBL" id="JAWZYT010002428">
    <property type="protein sequence ID" value="KAK4304427.1"/>
    <property type="molecule type" value="Genomic_DNA"/>
</dbReference>
<feature type="region of interest" description="Disordered" evidence="10">
    <location>
        <begin position="429"/>
        <end position="461"/>
    </location>
</feature>
<organism evidence="13 14">
    <name type="scientific">Petrolisthes manimaculis</name>
    <dbReference type="NCBI Taxonomy" id="1843537"/>
    <lineage>
        <taxon>Eukaryota</taxon>
        <taxon>Metazoa</taxon>
        <taxon>Ecdysozoa</taxon>
        <taxon>Arthropoda</taxon>
        <taxon>Crustacea</taxon>
        <taxon>Multicrustacea</taxon>
        <taxon>Malacostraca</taxon>
        <taxon>Eumalacostraca</taxon>
        <taxon>Eucarida</taxon>
        <taxon>Decapoda</taxon>
        <taxon>Pleocyemata</taxon>
        <taxon>Anomura</taxon>
        <taxon>Galatheoidea</taxon>
        <taxon>Porcellanidae</taxon>
        <taxon>Petrolisthes</taxon>
    </lineage>
</organism>
<gene>
    <name evidence="13" type="ORF">Pmani_023618</name>
</gene>
<evidence type="ECO:0000256" key="10">
    <source>
        <dbReference type="SAM" id="MobiDB-lite"/>
    </source>
</evidence>
<feature type="region of interest" description="Disordered" evidence="10">
    <location>
        <begin position="547"/>
        <end position="657"/>
    </location>
</feature>
<evidence type="ECO:0000313" key="14">
    <source>
        <dbReference type="Proteomes" id="UP001292094"/>
    </source>
</evidence>
<feature type="compositionally biased region" description="Pro residues" evidence="10">
    <location>
        <begin position="612"/>
        <end position="628"/>
    </location>
</feature>
<dbReference type="GO" id="GO:0008270">
    <property type="term" value="F:zinc ion binding"/>
    <property type="evidence" value="ECO:0007669"/>
    <property type="project" value="UniProtKB-KW"/>
</dbReference>
<dbReference type="GO" id="GO:0005634">
    <property type="term" value="C:nucleus"/>
    <property type="evidence" value="ECO:0007669"/>
    <property type="project" value="UniProtKB-SubCell"/>
</dbReference>
<name>A0AAE1U036_9EUCA</name>
<keyword evidence="3" id="KW-0863">Zinc-finger</keyword>
<evidence type="ECO:0008006" key="15">
    <source>
        <dbReference type="Google" id="ProtNLM"/>
    </source>
</evidence>
<feature type="compositionally biased region" description="Low complexity" evidence="10">
    <location>
        <begin position="638"/>
        <end position="652"/>
    </location>
</feature>
<evidence type="ECO:0000313" key="13">
    <source>
        <dbReference type="EMBL" id="KAK4304427.1"/>
    </source>
</evidence>
<evidence type="ECO:0000256" key="7">
    <source>
        <dbReference type="ARBA" id="ARBA00023163"/>
    </source>
</evidence>
<dbReference type="InterPro" id="IPR035500">
    <property type="entry name" value="NHR-like_dom_sf"/>
</dbReference>
<protein>
    <recommendedName>
        <fullName evidence="15">Nuclear hormone receptor HR96</fullName>
    </recommendedName>
</protein>
<feature type="compositionally biased region" description="Basic and acidic residues" evidence="10">
    <location>
        <begin position="1030"/>
        <end position="1045"/>
    </location>
</feature>
<dbReference type="InterPro" id="IPR050234">
    <property type="entry name" value="Nuclear_hormone_rcpt_NR1"/>
</dbReference>
<dbReference type="SUPFAM" id="SSF48508">
    <property type="entry name" value="Nuclear receptor ligand-binding domain"/>
    <property type="match status" value="1"/>
</dbReference>
<comment type="subcellular location">
    <subcellularLocation>
        <location evidence="1">Nucleus</location>
    </subcellularLocation>
</comment>
<evidence type="ECO:0000256" key="2">
    <source>
        <dbReference type="ARBA" id="ARBA00022723"/>
    </source>
</evidence>
<keyword evidence="2" id="KW-0479">Metal-binding</keyword>
<dbReference type="Gene3D" id="3.30.50.10">
    <property type="entry name" value="Erythroid Transcription Factor GATA-1, subunit A"/>
    <property type="match status" value="1"/>
</dbReference>
<keyword evidence="4" id="KW-0862">Zinc</keyword>
<evidence type="ECO:0000256" key="9">
    <source>
        <dbReference type="ARBA" id="ARBA00023242"/>
    </source>
</evidence>
<comment type="caution">
    <text evidence="13">The sequence shown here is derived from an EMBL/GenBank/DDBJ whole genome shotgun (WGS) entry which is preliminary data.</text>
</comment>
<feature type="compositionally biased region" description="Polar residues" evidence="10">
    <location>
        <begin position="570"/>
        <end position="582"/>
    </location>
</feature>
<feature type="domain" description="Nuclear receptor" evidence="11">
    <location>
        <begin position="470"/>
        <end position="545"/>
    </location>
</feature>
<accession>A0AAE1U036</accession>
<dbReference type="PRINTS" id="PR00047">
    <property type="entry name" value="STROIDFINGER"/>
</dbReference>
<evidence type="ECO:0000256" key="6">
    <source>
        <dbReference type="ARBA" id="ARBA00023125"/>
    </source>
</evidence>
<feature type="compositionally biased region" description="Low complexity" evidence="10">
    <location>
        <begin position="588"/>
        <end position="599"/>
    </location>
</feature>
<keyword evidence="7" id="KW-0804">Transcription</keyword>
<dbReference type="GO" id="GO:0000122">
    <property type="term" value="P:negative regulation of transcription by RNA polymerase II"/>
    <property type="evidence" value="ECO:0007669"/>
    <property type="project" value="TreeGrafter"/>
</dbReference>
<feature type="compositionally biased region" description="Gly residues" evidence="10">
    <location>
        <begin position="750"/>
        <end position="759"/>
    </location>
</feature>
<dbReference type="InterPro" id="IPR001628">
    <property type="entry name" value="Znf_hrmn_rcpt"/>
</dbReference>
<keyword evidence="8" id="KW-0675">Receptor</keyword>
<dbReference type="CDD" id="cd06966">
    <property type="entry name" value="NR_DBD_CAR"/>
    <property type="match status" value="1"/>
</dbReference>
<dbReference type="GO" id="GO:0030154">
    <property type="term" value="P:cell differentiation"/>
    <property type="evidence" value="ECO:0007669"/>
    <property type="project" value="TreeGrafter"/>
</dbReference>
<keyword evidence="14" id="KW-1185">Reference proteome</keyword>
<proteinExistence type="predicted"/>
<evidence type="ECO:0000259" key="12">
    <source>
        <dbReference type="PROSITE" id="PS51843"/>
    </source>
</evidence>
<dbReference type="PROSITE" id="PS51030">
    <property type="entry name" value="NUCLEAR_REC_DBD_2"/>
    <property type="match status" value="1"/>
</dbReference>
<dbReference type="InterPro" id="IPR013088">
    <property type="entry name" value="Znf_NHR/GATA"/>
</dbReference>
<dbReference type="InterPro" id="IPR000536">
    <property type="entry name" value="Nucl_hrmn_rcpt_lig-bd"/>
</dbReference>
<reference evidence="13" key="1">
    <citation type="submission" date="2023-11" db="EMBL/GenBank/DDBJ databases">
        <title>Genome assemblies of two species of porcelain crab, Petrolisthes cinctipes and Petrolisthes manimaculis (Anomura: Porcellanidae).</title>
        <authorList>
            <person name="Angst P."/>
        </authorList>
    </citation>
    <scope>NUCLEOTIDE SEQUENCE</scope>
    <source>
        <strain evidence="13">PB745_02</strain>
        <tissue evidence="13">Gill</tissue>
    </source>
</reference>
<evidence type="ECO:0000256" key="4">
    <source>
        <dbReference type="ARBA" id="ARBA00022833"/>
    </source>
</evidence>
<dbReference type="CDD" id="cd06929">
    <property type="entry name" value="NR_LBD_F1"/>
    <property type="match status" value="1"/>
</dbReference>
<dbReference type="PANTHER" id="PTHR24082">
    <property type="entry name" value="NUCLEAR HORMONE RECEPTOR"/>
    <property type="match status" value="1"/>
</dbReference>
<feature type="region of interest" description="Disordered" evidence="10">
    <location>
        <begin position="699"/>
        <end position="783"/>
    </location>
</feature>
<dbReference type="GO" id="GO:0006950">
    <property type="term" value="P:response to stress"/>
    <property type="evidence" value="ECO:0007669"/>
    <property type="project" value="UniProtKB-ARBA"/>
</dbReference>
<keyword evidence="6" id="KW-0238">DNA-binding</keyword>
<sequence>MEQQEERPWYSCLHLSSPSPLYHHQQQYTRADPLDPLVAAENHSSPHHQLLSMEQSHEYQCSPLPYSNHQCPVQDNADHHECLQVDYSSNQCPPLEHGDYQCSPMEPPNLQCSSVEGSSFQCSPVQHSPLERSNLTCSTLESFGLQSSPLEQPVLQSSNLEHSNMEQNDLEHNPLLQALSSNQSMSLQYLAPSSLESSTLEATPGVVPIPVETSYLEPIPLEAPLMGSLETPRLLPLEAPGLDLIENGGVDGLGVVTSGATGIVETMPLENWNTGPLDHWNSPTTTQQHPMGLEESSPQFQYQGSISVPVPVSHFHHPTAAAAAGVLEPTTLYDPTAGSFIHTFSVKVEEQDGDDDDDKGGVRMERYGSGGRCNEMQRGNGEIDGMGGVNNMCTVRMGSWPEEHNNNNNRYVSEGSIWVWDSTSFPTSTTTTTTTMAAASTPPRSPTTHLHPINDSQGGMSTSVGKRIDSKVCGVCGDKALGYNFNAITCESCKAFFRRNALKKKEFRCPFNESCKVDQITRRFCQKCRLRKCFEIGMKKEWIMTDEEKQRKKQKIEENRARKFTDDDSTSCTGTNISNMNIIQPHINDNNTNSTTNNTQPRSSHVIINRSPTPPSTLPSHSLPPLPPTHRYVDDDSISSLSSTTSPVPRSRQFSPVGQFCPFSTSVVGVEPTKPQAVVVGVIRSEEDIAGIKVARLEGQSDVSQARHSSPAIPSPTPKSHGTPEDKDHLMLLGEEGGGGLASSSPLGSMEGGGGGGGASSSTGGAERAVDQGGPSSPRVPPTTLDIVIKEEVEFPEDSPCSPIQTTTHSWQEAQHRLEASQVVREALPWSAEASHQRENATSQSVEEFQKQLEAGDGQESHREQAAIVQHHGTLDTSQEHLLALRSPPDTCQDHLRRPPDTPHSLDTNPLDTQHLRQPPGTPHSLDTPPLDTHHLRQPPGTPHSLDTPPLDTHHHRQPPGTPHSLDTPPLDTHHHLRQPPGTPHSLDTPPLDTHHHRQPPDTPHSLDTSPLDTQEQQQEYLETSCGHMEAGEGGREHQEGRDDNMGSGFSIREALSVLQPGCKDDPSSSLSISSIMDTAITAEYSSFTLLAGADPGALNQAEQVKLAELSEANKGLMAPLSEDYNFKDLNDPSLINVINLTEIAIRRLIKMAKRITAFKSLCQEDQIALLKGGCTEMMILRSLCAYDPDKDSWKIQEDHESFKSIQLKVLKSAPGNVYEEHKRFIDSFLPEWRRDPNIIFLLSAITLFSPQRPNIVHSPAILHEQCSYLYLLKRYLEGCYGWCEGRTVYHSLLQRLTHLHLLSENHIRVFLEVNPRQVEPLLIEIFDLKQR</sequence>
<dbReference type="GO" id="GO:0004879">
    <property type="term" value="F:nuclear receptor activity"/>
    <property type="evidence" value="ECO:0007669"/>
    <property type="project" value="TreeGrafter"/>
</dbReference>
<dbReference type="FunFam" id="1.10.565.10:FF:000035">
    <property type="entry name" value="Nuclear hormone receptor HR96"/>
    <property type="match status" value="1"/>
</dbReference>
<dbReference type="PANTHER" id="PTHR24082:SF283">
    <property type="entry name" value="NUCLEAR HORMONE RECEPTOR HR96"/>
    <property type="match status" value="1"/>
</dbReference>
<feature type="compositionally biased region" description="Polar residues" evidence="10">
    <location>
        <begin position="1006"/>
        <end position="1020"/>
    </location>
</feature>
<evidence type="ECO:0000256" key="5">
    <source>
        <dbReference type="ARBA" id="ARBA00023015"/>
    </source>
</evidence>
<feature type="region of interest" description="Disordered" evidence="10">
    <location>
        <begin position="831"/>
        <end position="867"/>
    </location>
</feature>
<keyword evidence="5" id="KW-0805">Transcription regulation</keyword>
<evidence type="ECO:0000256" key="8">
    <source>
        <dbReference type="ARBA" id="ARBA00023170"/>
    </source>
</evidence>
<feature type="compositionally biased region" description="Basic and acidic residues" evidence="10">
    <location>
        <begin position="892"/>
        <end position="901"/>
    </location>
</feature>
<evidence type="ECO:0000256" key="1">
    <source>
        <dbReference type="ARBA" id="ARBA00004123"/>
    </source>
</evidence>
<feature type="domain" description="NR LBD" evidence="12">
    <location>
        <begin position="1102"/>
        <end position="1332"/>
    </location>
</feature>
<dbReference type="PROSITE" id="PS51843">
    <property type="entry name" value="NR_LBD"/>
    <property type="match status" value="1"/>
</dbReference>
<dbReference type="Pfam" id="PF00104">
    <property type="entry name" value="Hormone_recep"/>
    <property type="match status" value="1"/>
</dbReference>
<dbReference type="SUPFAM" id="SSF57716">
    <property type="entry name" value="Glucocorticoid receptor-like (DNA-binding domain)"/>
    <property type="match status" value="1"/>
</dbReference>
<dbReference type="Pfam" id="PF00105">
    <property type="entry name" value="zf-C4"/>
    <property type="match status" value="1"/>
</dbReference>
<dbReference type="FunFam" id="3.30.50.10:FF:000042">
    <property type="entry name" value="Nuclear hormone receptor HR96"/>
    <property type="match status" value="1"/>
</dbReference>
<dbReference type="Proteomes" id="UP001292094">
    <property type="component" value="Unassembled WGS sequence"/>
</dbReference>